<dbReference type="AlphaFoldDB" id="A0A8D2DN03"/>
<evidence type="ECO:0000313" key="2">
    <source>
        <dbReference type="Ensembl" id="ENSSVLP00005026507.1"/>
    </source>
</evidence>
<evidence type="ECO:0000313" key="3">
    <source>
        <dbReference type="Proteomes" id="UP000694564"/>
    </source>
</evidence>
<accession>A0A8D2DN03</accession>
<evidence type="ECO:0000256" key="1">
    <source>
        <dbReference type="SAM" id="MobiDB-lite"/>
    </source>
</evidence>
<dbReference type="Proteomes" id="UP000694564">
    <property type="component" value="Chromosome 17"/>
</dbReference>
<name>A0A8D2DN03_SCIVU</name>
<feature type="compositionally biased region" description="Low complexity" evidence="1">
    <location>
        <begin position="25"/>
        <end position="34"/>
    </location>
</feature>
<gene>
    <name evidence="2" type="primary">TRAPPC6A</name>
</gene>
<organism evidence="2 3">
    <name type="scientific">Sciurus vulgaris</name>
    <name type="common">Eurasian red squirrel</name>
    <dbReference type="NCBI Taxonomy" id="55149"/>
    <lineage>
        <taxon>Eukaryota</taxon>
        <taxon>Metazoa</taxon>
        <taxon>Chordata</taxon>
        <taxon>Craniata</taxon>
        <taxon>Vertebrata</taxon>
        <taxon>Euteleostomi</taxon>
        <taxon>Mammalia</taxon>
        <taxon>Eutheria</taxon>
        <taxon>Euarchontoglires</taxon>
        <taxon>Glires</taxon>
        <taxon>Rodentia</taxon>
        <taxon>Sciuromorpha</taxon>
        <taxon>Sciuridae</taxon>
        <taxon>Sciurinae</taxon>
        <taxon>Sciurini</taxon>
        <taxon>Sciurus</taxon>
    </lineage>
</organism>
<dbReference type="Ensembl" id="ENSSVLT00005029468.1">
    <property type="protein sequence ID" value="ENSSVLP00005026507.1"/>
    <property type="gene ID" value="ENSSVLG00005020976.1"/>
</dbReference>
<keyword evidence="3" id="KW-1185">Reference proteome</keyword>
<dbReference type="GeneTree" id="ENSGT00390000012948"/>
<protein>
    <submittedName>
        <fullName evidence="2">Trafficking protein particle complex subunit 6A</fullName>
    </submittedName>
</protein>
<reference evidence="2" key="1">
    <citation type="submission" date="2025-08" db="UniProtKB">
        <authorList>
            <consortium name="Ensembl"/>
        </authorList>
    </citation>
    <scope>IDENTIFICATION</scope>
</reference>
<dbReference type="OrthoDB" id="941624at2759"/>
<sequence length="127" mass="13307">MADAVLFEFLHTEMVAELWTPDPDPGSGAAPGHPGLQGGAGCPQVPLQRPVGGRVPKADGWPSHQSPGDLRLAGQQLPPPCPDGLRPAVSGRSPQVPGLHLRPSVRRPPYPGLPEPGHRLRGSPARL</sequence>
<reference evidence="2" key="2">
    <citation type="submission" date="2025-09" db="UniProtKB">
        <authorList>
            <consortium name="Ensembl"/>
        </authorList>
    </citation>
    <scope>IDENTIFICATION</scope>
</reference>
<proteinExistence type="predicted"/>
<feature type="region of interest" description="Disordered" evidence="1">
    <location>
        <begin position="18"/>
        <end position="127"/>
    </location>
</feature>